<keyword evidence="11" id="KW-0511">Multifunctional enzyme</keyword>
<keyword evidence="8 14" id="KW-0418">Kinase</keyword>
<dbReference type="AlphaFoldDB" id="A0A2N9K7W7"/>
<evidence type="ECO:0000256" key="7">
    <source>
        <dbReference type="ARBA" id="ARBA00022741"/>
    </source>
</evidence>
<keyword evidence="4 14" id="KW-0288">FMN</keyword>
<evidence type="ECO:0000256" key="12">
    <source>
        <dbReference type="ARBA" id="ARBA00047880"/>
    </source>
</evidence>
<dbReference type="Gene3D" id="3.40.50.620">
    <property type="entry name" value="HUPs"/>
    <property type="match status" value="1"/>
</dbReference>
<dbReference type="EMBL" id="OKQR01000001">
    <property type="protein sequence ID" value="SPD91255.1"/>
    <property type="molecule type" value="Genomic_DNA"/>
</dbReference>
<keyword evidence="5 14" id="KW-0808">Transferase</keyword>
<evidence type="ECO:0000313" key="18">
    <source>
        <dbReference type="Proteomes" id="UP000237923"/>
    </source>
</evidence>
<dbReference type="EC" id="2.7.7.2" evidence="14"/>
<dbReference type="NCBIfam" id="TIGR00083">
    <property type="entry name" value="ribF"/>
    <property type="match status" value="1"/>
</dbReference>
<dbReference type="UniPathway" id="UPA00277">
    <property type="reaction ID" value="UER00407"/>
</dbReference>
<evidence type="ECO:0000256" key="11">
    <source>
        <dbReference type="ARBA" id="ARBA00023268"/>
    </source>
</evidence>
<reference evidence="17 18" key="1">
    <citation type="submission" date="2018-02" db="EMBL/GenBank/DDBJ databases">
        <authorList>
            <person name="Cohen D.B."/>
            <person name="Kent A.D."/>
        </authorList>
    </citation>
    <scope>NUCLEOTIDE SEQUENCE [LARGE SCALE GENOMIC DNA]</scope>
    <source>
        <strain evidence="17 18">CECT 9216</strain>
    </source>
</reference>
<evidence type="ECO:0000259" key="15">
    <source>
        <dbReference type="SMART" id="SM00904"/>
    </source>
</evidence>
<keyword evidence="6 14" id="KW-0548">Nucleotidyltransferase</keyword>
<dbReference type="GO" id="GO:0006747">
    <property type="term" value="P:FAD biosynthetic process"/>
    <property type="evidence" value="ECO:0007669"/>
    <property type="project" value="UniProtKB-UniRule"/>
</dbReference>
<dbReference type="GO" id="GO:0005524">
    <property type="term" value="F:ATP binding"/>
    <property type="evidence" value="ECO:0007669"/>
    <property type="project" value="UniProtKB-UniRule"/>
</dbReference>
<dbReference type="InterPro" id="IPR015865">
    <property type="entry name" value="Riboflavin_kinase_bac/euk"/>
</dbReference>
<dbReference type="PIRSF" id="PIRSF004491">
    <property type="entry name" value="FAD_Synth"/>
    <property type="match status" value="1"/>
</dbReference>
<dbReference type="GO" id="GO:0009231">
    <property type="term" value="P:riboflavin biosynthetic process"/>
    <property type="evidence" value="ECO:0007669"/>
    <property type="project" value="InterPro"/>
</dbReference>
<evidence type="ECO:0000256" key="10">
    <source>
        <dbReference type="ARBA" id="ARBA00022840"/>
    </source>
</evidence>
<evidence type="ECO:0000313" key="17">
    <source>
        <dbReference type="EMBL" id="SPE06480.1"/>
    </source>
</evidence>
<keyword evidence="3 14" id="KW-0285">Flavoprotein</keyword>
<dbReference type="GO" id="GO:0003919">
    <property type="term" value="F:FMN adenylyltransferase activity"/>
    <property type="evidence" value="ECO:0007669"/>
    <property type="project" value="UniProtKB-UniRule"/>
</dbReference>
<dbReference type="PANTHER" id="PTHR22749">
    <property type="entry name" value="RIBOFLAVIN KINASE/FMN ADENYLYLTRANSFERASE"/>
    <property type="match status" value="1"/>
</dbReference>
<evidence type="ECO:0000313" key="19">
    <source>
        <dbReference type="Proteomes" id="UP000239237"/>
    </source>
</evidence>
<evidence type="ECO:0000256" key="1">
    <source>
        <dbReference type="ARBA" id="ARBA00004726"/>
    </source>
</evidence>
<evidence type="ECO:0000256" key="8">
    <source>
        <dbReference type="ARBA" id="ARBA00022777"/>
    </source>
</evidence>
<comment type="pathway">
    <text evidence="1 14">Cofactor biosynthesis; FAD biosynthesis; FAD from FMN: step 1/1.</text>
</comment>
<sequence length="316" mass="35557">MTMTELIRLHYPILDFKKPVQQVVAMGFFDGVHRGHQAVLARAKAEAEKQGVPLAVLTYDPHPIVAFQTLKQPLRYLTPLAKKKSIMSQLGVDRVYVMQFTSKLAKLGGQQFVDEVVMQLNPVTVVAGFDHLYGAAGTDSDMLHLATYATNRFDVVTVSEFDDYNQKVSSSTIRSMLDQGNVDGATQQLGRIHSTSGIVVHGEARGRELGFPTANIQTPEKEWLPGIGIYAVKIKVYDTWYLGMASIGRNVTFGDARPITVEINILDYQEEIYGEFVQIQWCHYLRGEVKFENVQSLIDQLNEDARQTRHYFNAKL</sequence>
<feature type="domain" description="Riboflavin kinase" evidence="15">
    <location>
        <begin position="188"/>
        <end position="313"/>
    </location>
</feature>
<dbReference type="CDD" id="cd02064">
    <property type="entry name" value="FAD_synthetase_N"/>
    <property type="match status" value="1"/>
</dbReference>
<evidence type="ECO:0000256" key="4">
    <source>
        <dbReference type="ARBA" id="ARBA00022643"/>
    </source>
</evidence>
<reference evidence="16 19" key="2">
    <citation type="submission" date="2018-02" db="EMBL/GenBank/DDBJ databases">
        <authorList>
            <person name="Rodrigo-Torres L."/>
            <person name="Arahal R. D."/>
            <person name="Lucena T."/>
        </authorList>
    </citation>
    <scope>NUCLEOTIDE SEQUENCE [LARGE SCALE GENOMIC DNA]</scope>
    <source>
        <strain evidence="16 19">CECT 8486</strain>
    </source>
</reference>
<comment type="pathway">
    <text evidence="2 14">Cofactor biosynthesis; FMN biosynthesis; FMN from riboflavin (ATP route): step 1/1.</text>
</comment>
<comment type="catalytic activity">
    <reaction evidence="12 14">
        <text>riboflavin + ATP = FMN + ADP + H(+)</text>
        <dbReference type="Rhea" id="RHEA:14357"/>
        <dbReference type="ChEBI" id="CHEBI:15378"/>
        <dbReference type="ChEBI" id="CHEBI:30616"/>
        <dbReference type="ChEBI" id="CHEBI:57986"/>
        <dbReference type="ChEBI" id="CHEBI:58210"/>
        <dbReference type="ChEBI" id="CHEBI:456216"/>
        <dbReference type="EC" id="2.7.1.26"/>
    </reaction>
</comment>
<dbReference type="SUPFAM" id="SSF52374">
    <property type="entry name" value="Nucleotidylyl transferase"/>
    <property type="match status" value="1"/>
</dbReference>
<evidence type="ECO:0000256" key="5">
    <source>
        <dbReference type="ARBA" id="ARBA00022679"/>
    </source>
</evidence>
<keyword evidence="10 14" id="KW-0067">ATP-binding</keyword>
<keyword evidence="9 14" id="KW-0274">FAD</keyword>
<keyword evidence="19" id="KW-1185">Reference proteome</keyword>
<evidence type="ECO:0000256" key="9">
    <source>
        <dbReference type="ARBA" id="ARBA00022827"/>
    </source>
</evidence>
<dbReference type="SMART" id="SM00904">
    <property type="entry name" value="Flavokinase"/>
    <property type="match status" value="1"/>
</dbReference>
<dbReference type="InterPro" id="IPR023468">
    <property type="entry name" value="Riboflavin_kinase"/>
</dbReference>
<dbReference type="EC" id="2.7.1.26" evidence="14"/>
<evidence type="ECO:0000256" key="3">
    <source>
        <dbReference type="ARBA" id="ARBA00022630"/>
    </source>
</evidence>
<comment type="catalytic activity">
    <reaction evidence="13 14">
        <text>FMN + ATP + H(+) = FAD + diphosphate</text>
        <dbReference type="Rhea" id="RHEA:17237"/>
        <dbReference type="ChEBI" id="CHEBI:15378"/>
        <dbReference type="ChEBI" id="CHEBI:30616"/>
        <dbReference type="ChEBI" id="CHEBI:33019"/>
        <dbReference type="ChEBI" id="CHEBI:57692"/>
        <dbReference type="ChEBI" id="CHEBI:58210"/>
        <dbReference type="EC" id="2.7.7.2"/>
    </reaction>
</comment>
<dbReference type="PANTHER" id="PTHR22749:SF6">
    <property type="entry name" value="RIBOFLAVIN KINASE"/>
    <property type="match status" value="1"/>
</dbReference>
<dbReference type="Gene3D" id="2.40.30.30">
    <property type="entry name" value="Riboflavin kinase-like"/>
    <property type="match status" value="1"/>
</dbReference>
<dbReference type="InterPro" id="IPR002606">
    <property type="entry name" value="Riboflavin_kinase_bac"/>
</dbReference>
<name>A0A2N9K7W7_9LACO</name>
<dbReference type="InterPro" id="IPR014729">
    <property type="entry name" value="Rossmann-like_a/b/a_fold"/>
</dbReference>
<dbReference type="Proteomes" id="UP000237923">
    <property type="component" value="Unassembled WGS sequence"/>
</dbReference>
<organism evidence="17 18">
    <name type="scientific">Leuconostoc suionicum</name>
    <dbReference type="NCBI Taxonomy" id="1511761"/>
    <lineage>
        <taxon>Bacteria</taxon>
        <taxon>Bacillati</taxon>
        <taxon>Bacillota</taxon>
        <taxon>Bacilli</taxon>
        <taxon>Lactobacillales</taxon>
        <taxon>Lactobacillaceae</taxon>
        <taxon>Leuconostoc</taxon>
    </lineage>
</organism>
<keyword evidence="7 14" id="KW-0547">Nucleotide-binding</keyword>
<evidence type="ECO:0000256" key="14">
    <source>
        <dbReference type="PIRNR" id="PIRNR004491"/>
    </source>
</evidence>
<dbReference type="Pfam" id="PF01687">
    <property type="entry name" value="Flavokinase"/>
    <property type="match status" value="1"/>
</dbReference>
<protein>
    <recommendedName>
        <fullName evidence="14">Riboflavin biosynthesis protein</fullName>
    </recommendedName>
    <domain>
        <recommendedName>
            <fullName evidence="14">Riboflavin kinase</fullName>
            <ecNumber evidence="14">2.7.1.26</ecNumber>
        </recommendedName>
        <alternativeName>
            <fullName evidence="14">Flavokinase</fullName>
        </alternativeName>
    </domain>
    <domain>
        <recommendedName>
            <fullName evidence="14">FMN adenylyltransferase</fullName>
            <ecNumber evidence="14">2.7.7.2</ecNumber>
        </recommendedName>
        <alternativeName>
            <fullName evidence="14">FAD pyrophosphorylase</fullName>
        </alternativeName>
        <alternativeName>
            <fullName evidence="14">FAD synthase</fullName>
        </alternativeName>
    </domain>
</protein>
<dbReference type="FunFam" id="3.40.50.620:FF:000021">
    <property type="entry name" value="Riboflavin biosynthesis protein"/>
    <property type="match status" value="1"/>
</dbReference>
<evidence type="ECO:0000256" key="13">
    <source>
        <dbReference type="ARBA" id="ARBA00049494"/>
    </source>
</evidence>
<dbReference type="GO" id="GO:0008531">
    <property type="term" value="F:riboflavin kinase activity"/>
    <property type="evidence" value="ECO:0007669"/>
    <property type="project" value="UniProtKB-UniRule"/>
</dbReference>
<dbReference type="Proteomes" id="UP000239237">
    <property type="component" value="Unassembled WGS sequence"/>
</dbReference>
<dbReference type="SUPFAM" id="SSF82114">
    <property type="entry name" value="Riboflavin kinase-like"/>
    <property type="match status" value="1"/>
</dbReference>
<comment type="similarity">
    <text evidence="14">Belongs to the ribF family.</text>
</comment>
<dbReference type="Pfam" id="PF06574">
    <property type="entry name" value="FAD_syn"/>
    <property type="match status" value="1"/>
</dbReference>
<dbReference type="EMBL" id="OKQU01000001">
    <property type="protein sequence ID" value="SPE06480.1"/>
    <property type="molecule type" value="Genomic_DNA"/>
</dbReference>
<evidence type="ECO:0000256" key="2">
    <source>
        <dbReference type="ARBA" id="ARBA00005201"/>
    </source>
</evidence>
<evidence type="ECO:0000313" key="16">
    <source>
        <dbReference type="EMBL" id="SPD91255.1"/>
    </source>
</evidence>
<proteinExistence type="inferred from homology"/>
<evidence type="ECO:0000256" key="6">
    <source>
        <dbReference type="ARBA" id="ARBA00022695"/>
    </source>
</evidence>
<dbReference type="UniPathway" id="UPA00276">
    <property type="reaction ID" value="UER00406"/>
</dbReference>
<accession>A0A2N9K7W7</accession>
<dbReference type="GO" id="GO:0009398">
    <property type="term" value="P:FMN biosynthetic process"/>
    <property type="evidence" value="ECO:0007669"/>
    <property type="project" value="UniProtKB-UniRule"/>
</dbReference>
<gene>
    <name evidence="17" type="primary">ribF</name>
    <name evidence="16" type="ORF">LES8486_00226</name>
    <name evidence="17" type="ORF">LES9216_00373</name>
</gene>
<dbReference type="InterPro" id="IPR023465">
    <property type="entry name" value="Riboflavin_kinase_dom_sf"/>
</dbReference>
<dbReference type="InterPro" id="IPR015864">
    <property type="entry name" value="FAD_synthase"/>
</dbReference>